<dbReference type="NCBIfam" id="TIGR00229">
    <property type="entry name" value="sensory_box"/>
    <property type="match status" value="1"/>
</dbReference>
<evidence type="ECO:0000259" key="5">
    <source>
        <dbReference type="PROSITE" id="PS50113"/>
    </source>
</evidence>
<evidence type="ECO:0000256" key="3">
    <source>
        <dbReference type="ARBA" id="ARBA00023012"/>
    </source>
</evidence>
<dbReference type="SUPFAM" id="SSF55785">
    <property type="entry name" value="PYP-like sensor domain (PAS domain)"/>
    <property type="match status" value="2"/>
</dbReference>
<sequence length="518" mass="56988">MSGKAFATEEAPLTFGEFYEVVTGSPEMAAYVIRVGDDGGFRFEDANDFLERIAGKPLSEIRGARVEDCLPPDIADCLTNNLRRCVETGRPLSYHRTIEAPDGSHLSFKTSLSPVVRHSGPVKFVIGFTRDVTHETILIENAQHNAAMLRTLGMALPSSIYLLDLDTKSISFIGGSGDHIREDWRRKAEEAGSDAVDQYFHPEDRPRARAHWGDLAALDDGEVSMISYRILSVEGEYRRFENRETVFSRNTDGKVKLVLGISEDVTEHDRIEQEVRDLSTRMLTLQIDERRRIAEELHDSTGQHLTAAVLALRNAKSLPATAIQCSKTYAGLMAVIEDASSSLNEAQREIRVLSYLLHPPLLRSHGLAEALENFANGFGKRAGLKVDVLISPDASMIDDDTAVHLFRVCQEALTNVYRHAQARKVRVALEVRDGVIFLTVKDDGIGFDDSASDRILGVGLPGMRERMARLGGSVVITGDPGGTTLIARIPTGMQVGLHIHEALPLGRTSPMLRAASSH</sequence>
<feature type="domain" description="Histidine kinase" evidence="4">
    <location>
        <begin position="405"/>
        <end position="493"/>
    </location>
</feature>
<organism evidence="6 7">
    <name type="scientific">Croceibacterium selenioxidans</name>
    <dbReference type="NCBI Taxonomy" id="2838833"/>
    <lineage>
        <taxon>Bacteria</taxon>
        <taxon>Pseudomonadati</taxon>
        <taxon>Pseudomonadota</taxon>
        <taxon>Alphaproteobacteria</taxon>
        <taxon>Sphingomonadales</taxon>
        <taxon>Erythrobacteraceae</taxon>
        <taxon>Croceibacterium</taxon>
    </lineage>
</organism>
<dbReference type="Gene3D" id="1.20.5.1930">
    <property type="match status" value="1"/>
</dbReference>
<dbReference type="Pfam" id="PF02518">
    <property type="entry name" value="HATPase_c"/>
    <property type="match status" value="1"/>
</dbReference>
<dbReference type="InterPro" id="IPR036890">
    <property type="entry name" value="HATPase_C_sf"/>
</dbReference>
<keyword evidence="2" id="KW-0418">Kinase</keyword>
<evidence type="ECO:0000313" key="6">
    <source>
        <dbReference type="EMBL" id="MBT2135402.1"/>
    </source>
</evidence>
<dbReference type="InterPro" id="IPR050482">
    <property type="entry name" value="Sensor_HK_TwoCompSys"/>
</dbReference>
<dbReference type="InterPro" id="IPR013656">
    <property type="entry name" value="PAS_4"/>
</dbReference>
<dbReference type="PROSITE" id="PS50109">
    <property type="entry name" value="HIS_KIN"/>
    <property type="match status" value="1"/>
</dbReference>
<dbReference type="Pfam" id="PF07730">
    <property type="entry name" value="HisKA_3"/>
    <property type="match status" value="1"/>
</dbReference>
<dbReference type="Pfam" id="PF08448">
    <property type="entry name" value="PAS_4"/>
    <property type="match status" value="1"/>
</dbReference>
<dbReference type="InterPro" id="IPR005467">
    <property type="entry name" value="His_kinase_dom"/>
</dbReference>
<dbReference type="InterPro" id="IPR003594">
    <property type="entry name" value="HATPase_dom"/>
</dbReference>
<keyword evidence="7" id="KW-1185">Reference proteome</keyword>
<dbReference type="CDD" id="cd00130">
    <property type="entry name" value="PAS"/>
    <property type="match status" value="1"/>
</dbReference>
<keyword evidence="3" id="KW-0902">Two-component regulatory system</keyword>
<dbReference type="SUPFAM" id="SSF55874">
    <property type="entry name" value="ATPase domain of HSP90 chaperone/DNA topoisomerase II/histidine kinase"/>
    <property type="match status" value="1"/>
</dbReference>
<evidence type="ECO:0000259" key="4">
    <source>
        <dbReference type="PROSITE" id="PS50109"/>
    </source>
</evidence>
<dbReference type="SMART" id="SM00387">
    <property type="entry name" value="HATPase_c"/>
    <property type="match status" value="1"/>
</dbReference>
<protein>
    <submittedName>
        <fullName evidence="6">PAS domain-containing protein</fullName>
    </submittedName>
</protein>
<keyword evidence="1" id="KW-0808">Transferase</keyword>
<comment type="caution">
    <text evidence="6">The sequence shown here is derived from an EMBL/GenBank/DDBJ whole genome shotgun (WGS) entry which is preliminary data.</text>
</comment>
<dbReference type="InterPro" id="IPR001610">
    <property type="entry name" value="PAC"/>
</dbReference>
<feature type="domain" description="PAC" evidence="5">
    <location>
        <begin position="92"/>
        <end position="144"/>
    </location>
</feature>
<evidence type="ECO:0000313" key="7">
    <source>
        <dbReference type="Proteomes" id="UP000811255"/>
    </source>
</evidence>
<dbReference type="InterPro" id="IPR000700">
    <property type="entry name" value="PAS-assoc_C"/>
</dbReference>
<dbReference type="PROSITE" id="PS50113">
    <property type="entry name" value="PAC"/>
    <property type="match status" value="2"/>
</dbReference>
<dbReference type="SMART" id="SM00086">
    <property type="entry name" value="PAC"/>
    <property type="match status" value="2"/>
</dbReference>
<dbReference type="Proteomes" id="UP000811255">
    <property type="component" value="Unassembled WGS sequence"/>
</dbReference>
<dbReference type="Pfam" id="PF08447">
    <property type="entry name" value="PAS_3"/>
    <property type="match status" value="1"/>
</dbReference>
<dbReference type="PANTHER" id="PTHR24421:SF58">
    <property type="entry name" value="SIGNAL TRANSDUCTION HISTIDINE-PROTEIN KINASE_PHOSPHATASE UHPB"/>
    <property type="match status" value="1"/>
</dbReference>
<proteinExistence type="predicted"/>
<evidence type="ECO:0000256" key="1">
    <source>
        <dbReference type="ARBA" id="ARBA00022679"/>
    </source>
</evidence>
<gene>
    <name evidence="6" type="ORF">KK137_13775</name>
</gene>
<feature type="domain" description="PAC" evidence="5">
    <location>
        <begin position="224"/>
        <end position="277"/>
    </location>
</feature>
<dbReference type="InterPro" id="IPR000014">
    <property type="entry name" value="PAS"/>
</dbReference>
<dbReference type="RefSeq" id="WP_214537110.1">
    <property type="nucleotide sequence ID" value="NZ_JAHFVK010000002.1"/>
</dbReference>
<accession>A0ABS5W8J0</accession>
<dbReference type="PANTHER" id="PTHR24421">
    <property type="entry name" value="NITRATE/NITRITE SENSOR PROTEIN NARX-RELATED"/>
    <property type="match status" value="1"/>
</dbReference>
<dbReference type="InterPro" id="IPR013655">
    <property type="entry name" value="PAS_fold_3"/>
</dbReference>
<dbReference type="CDD" id="cd16917">
    <property type="entry name" value="HATPase_UhpB-NarQ-NarX-like"/>
    <property type="match status" value="1"/>
</dbReference>
<dbReference type="EMBL" id="JAHFVK010000002">
    <property type="protein sequence ID" value="MBT2135402.1"/>
    <property type="molecule type" value="Genomic_DNA"/>
</dbReference>
<reference evidence="6 7" key="1">
    <citation type="submission" date="2021-05" db="EMBL/GenBank/DDBJ databases">
        <title>Croceibacterium sp. LX-88 genome sequence.</title>
        <authorList>
            <person name="Luo X."/>
        </authorList>
    </citation>
    <scope>NUCLEOTIDE SEQUENCE [LARGE SCALE GENOMIC DNA]</scope>
    <source>
        <strain evidence="6 7">LX-88</strain>
    </source>
</reference>
<name>A0ABS5W8J0_9SPHN</name>
<evidence type="ECO:0000256" key="2">
    <source>
        <dbReference type="ARBA" id="ARBA00022777"/>
    </source>
</evidence>
<dbReference type="Gene3D" id="3.30.565.10">
    <property type="entry name" value="Histidine kinase-like ATPase, C-terminal domain"/>
    <property type="match status" value="1"/>
</dbReference>
<dbReference type="InterPro" id="IPR035965">
    <property type="entry name" value="PAS-like_dom_sf"/>
</dbReference>
<dbReference type="InterPro" id="IPR011712">
    <property type="entry name" value="Sig_transdc_His_kin_sub3_dim/P"/>
</dbReference>
<dbReference type="Gene3D" id="3.30.450.20">
    <property type="entry name" value="PAS domain"/>
    <property type="match status" value="2"/>
</dbReference>